<feature type="region of interest" description="Disordered" evidence="1">
    <location>
        <begin position="60"/>
        <end position="96"/>
    </location>
</feature>
<keyword evidence="3" id="KW-1185">Reference proteome</keyword>
<dbReference type="eggNOG" id="COG3903">
    <property type="taxonomic scope" value="Bacteria"/>
</dbReference>
<proteinExistence type="predicted"/>
<feature type="compositionally biased region" description="Basic and acidic residues" evidence="1">
    <location>
        <begin position="85"/>
        <end position="96"/>
    </location>
</feature>
<evidence type="ECO:0000313" key="3">
    <source>
        <dbReference type="Proteomes" id="UP000000377"/>
    </source>
</evidence>
<dbReference type="STRING" id="749414.SBI_02122"/>
<evidence type="ECO:0000256" key="1">
    <source>
        <dbReference type="SAM" id="MobiDB-lite"/>
    </source>
</evidence>
<sequence>MREALRTGRPCRGWLLVFDNAEELDTVRPFFPSGGPGRILVTSRNAQWSRAARRVEVDVSAEAARPRLTTARPHDLPYHRPPPCDGRDSRASRGVR</sequence>
<name>D7BT28_STRBB</name>
<dbReference type="HOGENOM" id="CLU_2358385_0_0_11"/>
<dbReference type="KEGG" id="sbh:SBI_02122"/>
<protein>
    <submittedName>
        <fullName evidence="2">NB-ARC domain-containing protein</fullName>
    </submittedName>
</protein>
<organism evidence="2 3">
    <name type="scientific">Streptomyces bingchenggensis (strain BCW-1)</name>
    <dbReference type="NCBI Taxonomy" id="749414"/>
    <lineage>
        <taxon>Bacteria</taxon>
        <taxon>Bacillati</taxon>
        <taxon>Actinomycetota</taxon>
        <taxon>Actinomycetes</taxon>
        <taxon>Kitasatosporales</taxon>
        <taxon>Streptomycetaceae</taxon>
        <taxon>Streptomyces</taxon>
    </lineage>
</organism>
<dbReference type="Gene3D" id="3.40.50.300">
    <property type="entry name" value="P-loop containing nucleotide triphosphate hydrolases"/>
    <property type="match status" value="1"/>
</dbReference>
<gene>
    <name evidence="2" type="ordered locus">SBI_02122</name>
</gene>
<dbReference type="Proteomes" id="UP000000377">
    <property type="component" value="Chromosome"/>
</dbReference>
<reference evidence="2 3" key="1">
    <citation type="journal article" date="2010" name="J. Bacteriol.">
        <title>Genome sequence of the milbemycin-producing bacterium Streptomyces bingchenggensis.</title>
        <authorList>
            <person name="Wang X.J."/>
            <person name="Yan Y.J."/>
            <person name="Zhang B."/>
            <person name="An J."/>
            <person name="Wang J.J."/>
            <person name="Tian J."/>
            <person name="Jiang L."/>
            <person name="Chen Y.H."/>
            <person name="Huang S.X."/>
            <person name="Yin M."/>
            <person name="Zhang J."/>
            <person name="Gao A.L."/>
            <person name="Liu C.X."/>
            <person name="Zhu Z.X."/>
            <person name="Xiang W.S."/>
        </authorList>
    </citation>
    <scope>NUCLEOTIDE SEQUENCE [LARGE SCALE GENOMIC DNA]</scope>
    <source>
        <strain evidence="2 3">BCW-1</strain>
    </source>
</reference>
<evidence type="ECO:0000313" key="2">
    <source>
        <dbReference type="EMBL" id="ADI05243.1"/>
    </source>
</evidence>
<dbReference type="PATRIC" id="fig|749414.3.peg.2194"/>
<dbReference type="AlphaFoldDB" id="D7BT28"/>
<dbReference type="EMBL" id="CP002047">
    <property type="protein sequence ID" value="ADI05243.1"/>
    <property type="molecule type" value="Genomic_DNA"/>
</dbReference>
<accession>D7BT28</accession>
<dbReference type="InterPro" id="IPR027417">
    <property type="entry name" value="P-loop_NTPase"/>
</dbReference>